<protein>
    <submittedName>
        <fullName evidence="2">Uncharacterized protein</fullName>
    </submittedName>
</protein>
<dbReference type="Proteomes" id="UP000770661">
    <property type="component" value="Unassembled WGS sequence"/>
</dbReference>
<evidence type="ECO:0000313" key="3">
    <source>
        <dbReference type="Proteomes" id="UP000770661"/>
    </source>
</evidence>
<feature type="region of interest" description="Disordered" evidence="1">
    <location>
        <begin position="90"/>
        <end position="125"/>
    </location>
</feature>
<comment type="caution">
    <text evidence="2">The sequence shown here is derived from an EMBL/GenBank/DDBJ whole genome shotgun (WGS) entry which is preliminary data.</text>
</comment>
<reference evidence="2" key="1">
    <citation type="submission" date="2020-07" db="EMBL/GenBank/DDBJ databases">
        <title>The High-quality genome of the commercially important snow crab, Chionoecetes opilio.</title>
        <authorList>
            <person name="Jeong J.-H."/>
            <person name="Ryu S."/>
        </authorList>
    </citation>
    <scope>NUCLEOTIDE SEQUENCE</scope>
    <source>
        <strain evidence="2">MADBK_172401_WGS</strain>
        <tissue evidence="2">Digestive gland</tissue>
    </source>
</reference>
<dbReference type="AlphaFoldDB" id="A0A8J4XTB4"/>
<dbReference type="EMBL" id="JACEEZ010022289">
    <property type="protein sequence ID" value="KAG0712587.1"/>
    <property type="molecule type" value="Genomic_DNA"/>
</dbReference>
<evidence type="ECO:0000256" key="1">
    <source>
        <dbReference type="SAM" id="MobiDB-lite"/>
    </source>
</evidence>
<accession>A0A8J4XTB4</accession>
<gene>
    <name evidence="2" type="ORF">GWK47_018176</name>
</gene>
<organism evidence="2 3">
    <name type="scientific">Chionoecetes opilio</name>
    <name type="common">Atlantic snow crab</name>
    <name type="synonym">Cancer opilio</name>
    <dbReference type="NCBI Taxonomy" id="41210"/>
    <lineage>
        <taxon>Eukaryota</taxon>
        <taxon>Metazoa</taxon>
        <taxon>Ecdysozoa</taxon>
        <taxon>Arthropoda</taxon>
        <taxon>Crustacea</taxon>
        <taxon>Multicrustacea</taxon>
        <taxon>Malacostraca</taxon>
        <taxon>Eumalacostraca</taxon>
        <taxon>Eucarida</taxon>
        <taxon>Decapoda</taxon>
        <taxon>Pleocyemata</taxon>
        <taxon>Brachyura</taxon>
        <taxon>Eubrachyura</taxon>
        <taxon>Majoidea</taxon>
        <taxon>Majidae</taxon>
        <taxon>Chionoecetes</taxon>
    </lineage>
</organism>
<sequence length="125" mass="13697">MLSLVFQQHPLLLLALLPRPRPLVAVMVRHLLVAGPLSGLLSTWPRLMSIGGQHLLKLREVLTPAAGSTTDHQAGQDHLQRATVTYLGHEGGQRAKYDPKWPTSPPNLEYPAPYYYSEGPTALSG</sequence>
<name>A0A8J4XTB4_CHIOP</name>
<evidence type="ECO:0000313" key="2">
    <source>
        <dbReference type="EMBL" id="KAG0712587.1"/>
    </source>
</evidence>
<keyword evidence="3" id="KW-1185">Reference proteome</keyword>
<proteinExistence type="predicted"/>